<dbReference type="EMBL" id="JAGEOJ010000007">
    <property type="protein sequence ID" value="MBO2449213.1"/>
    <property type="molecule type" value="Genomic_DNA"/>
</dbReference>
<dbReference type="Proteomes" id="UP000669179">
    <property type="component" value="Unassembled WGS sequence"/>
</dbReference>
<dbReference type="RefSeq" id="WP_208257085.1">
    <property type="nucleotide sequence ID" value="NZ_JAGEOJ010000007.1"/>
</dbReference>
<gene>
    <name evidence="1" type="ORF">J4573_19065</name>
</gene>
<reference evidence="1" key="1">
    <citation type="submission" date="2021-03" db="EMBL/GenBank/DDBJ databases">
        <authorList>
            <person name="Kanchanasin P."/>
            <person name="Saeng-In P."/>
            <person name="Phongsopitanun W."/>
            <person name="Yuki M."/>
            <person name="Kudo T."/>
            <person name="Ohkuma M."/>
            <person name="Tanasupawat S."/>
        </authorList>
    </citation>
    <scope>NUCLEOTIDE SEQUENCE</scope>
    <source>
        <strain evidence="1">GKU 128</strain>
    </source>
</reference>
<dbReference type="PROSITE" id="PS51257">
    <property type="entry name" value="PROKAR_LIPOPROTEIN"/>
    <property type="match status" value="1"/>
</dbReference>
<protein>
    <submittedName>
        <fullName evidence="1">Uncharacterized protein</fullName>
    </submittedName>
</protein>
<name>A0A939T4A4_9ACTN</name>
<evidence type="ECO:0000313" key="2">
    <source>
        <dbReference type="Proteomes" id="UP000669179"/>
    </source>
</evidence>
<organism evidence="1 2">
    <name type="scientific">Actinomadura barringtoniae</name>
    <dbReference type="NCBI Taxonomy" id="1427535"/>
    <lineage>
        <taxon>Bacteria</taxon>
        <taxon>Bacillati</taxon>
        <taxon>Actinomycetota</taxon>
        <taxon>Actinomycetes</taxon>
        <taxon>Streptosporangiales</taxon>
        <taxon>Thermomonosporaceae</taxon>
        <taxon>Actinomadura</taxon>
    </lineage>
</organism>
<dbReference type="AlphaFoldDB" id="A0A939T4A4"/>
<proteinExistence type="predicted"/>
<sequence length="109" mass="12035">MSLDRARHTAMLELPNRRNEHLAALLAAVCACRHLEGGFVESRGARLLFVVRVDLGKERRSAHIGCDFIDCEWWLCRADDGQTIAPAHDLDAALVALTRDLSSADDSHA</sequence>
<comment type="caution">
    <text evidence="1">The sequence shown here is derived from an EMBL/GenBank/DDBJ whole genome shotgun (WGS) entry which is preliminary data.</text>
</comment>
<evidence type="ECO:0000313" key="1">
    <source>
        <dbReference type="EMBL" id="MBO2449213.1"/>
    </source>
</evidence>
<accession>A0A939T4A4</accession>
<keyword evidence="2" id="KW-1185">Reference proteome</keyword>